<dbReference type="InterPro" id="IPR055414">
    <property type="entry name" value="LRR_R13L4/SHOC2-like"/>
</dbReference>
<evidence type="ECO:0000256" key="1">
    <source>
        <dbReference type="ARBA" id="ARBA00022614"/>
    </source>
</evidence>
<keyword evidence="1" id="KW-0433">Leucine-rich repeat</keyword>
<dbReference type="Proteomes" id="UP001159427">
    <property type="component" value="Unassembled WGS sequence"/>
</dbReference>
<feature type="domain" description="Disease resistance R13L4/SHOC-2-like LRR" evidence="3">
    <location>
        <begin position="3"/>
        <end position="71"/>
    </location>
</feature>
<dbReference type="InterPro" id="IPR001611">
    <property type="entry name" value="Leu-rich_rpt"/>
</dbReference>
<dbReference type="InterPro" id="IPR003591">
    <property type="entry name" value="Leu-rich_rpt_typical-subtyp"/>
</dbReference>
<proteinExistence type="predicted"/>
<protein>
    <recommendedName>
        <fullName evidence="3">Disease resistance R13L4/SHOC-2-like LRR domain-containing protein</fullName>
    </recommendedName>
</protein>
<feature type="non-terminal residue" evidence="4">
    <location>
        <position position="1"/>
    </location>
</feature>
<dbReference type="PANTHER" id="PTHR48051:SF1">
    <property type="entry name" value="RAS SUPPRESSOR PROTEIN 1"/>
    <property type="match status" value="1"/>
</dbReference>
<dbReference type="SUPFAM" id="SSF52058">
    <property type="entry name" value="L domain-like"/>
    <property type="match status" value="1"/>
</dbReference>
<gene>
    <name evidence="4" type="ORF">PEVE_00001147</name>
</gene>
<dbReference type="SMART" id="SM00369">
    <property type="entry name" value="LRR_TYP"/>
    <property type="match status" value="2"/>
</dbReference>
<keyword evidence="5" id="KW-1185">Reference proteome</keyword>
<comment type="caution">
    <text evidence="4">The sequence shown here is derived from an EMBL/GenBank/DDBJ whole genome shotgun (WGS) entry which is preliminary data.</text>
</comment>
<name>A0ABN8LU60_9CNID</name>
<dbReference type="InterPro" id="IPR032675">
    <property type="entry name" value="LRR_dom_sf"/>
</dbReference>
<dbReference type="PROSITE" id="PS51450">
    <property type="entry name" value="LRR"/>
    <property type="match status" value="1"/>
</dbReference>
<keyword evidence="2" id="KW-0677">Repeat</keyword>
<accession>A0ABN8LU60</accession>
<dbReference type="InterPro" id="IPR050216">
    <property type="entry name" value="LRR_domain-containing"/>
</dbReference>
<evidence type="ECO:0000313" key="5">
    <source>
        <dbReference type="Proteomes" id="UP001159427"/>
    </source>
</evidence>
<dbReference type="PANTHER" id="PTHR48051">
    <property type="match status" value="1"/>
</dbReference>
<organism evidence="4 5">
    <name type="scientific">Porites evermanni</name>
    <dbReference type="NCBI Taxonomy" id="104178"/>
    <lineage>
        <taxon>Eukaryota</taxon>
        <taxon>Metazoa</taxon>
        <taxon>Cnidaria</taxon>
        <taxon>Anthozoa</taxon>
        <taxon>Hexacorallia</taxon>
        <taxon>Scleractinia</taxon>
        <taxon>Fungiina</taxon>
        <taxon>Poritidae</taxon>
        <taxon>Porites</taxon>
    </lineage>
</organism>
<sequence>GNKLTELPAEISDLRELRWLSVNNNQLVGLPTSIQRLTKLEELDLNGNKLTDLPAEISDLRELRQLSVIIILYLLTQ</sequence>
<evidence type="ECO:0000313" key="4">
    <source>
        <dbReference type="EMBL" id="CAH3019105.1"/>
    </source>
</evidence>
<dbReference type="EMBL" id="CALNXI010000106">
    <property type="protein sequence ID" value="CAH3019105.1"/>
    <property type="molecule type" value="Genomic_DNA"/>
</dbReference>
<reference evidence="4 5" key="1">
    <citation type="submission" date="2022-05" db="EMBL/GenBank/DDBJ databases">
        <authorList>
            <consortium name="Genoscope - CEA"/>
            <person name="William W."/>
        </authorList>
    </citation>
    <scope>NUCLEOTIDE SEQUENCE [LARGE SCALE GENOMIC DNA]</scope>
</reference>
<dbReference type="Gene3D" id="3.80.10.10">
    <property type="entry name" value="Ribonuclease Inhibitor"/>
    <property type="match status" value="1"/>
</dbReference>
<dbReference type="Pfam" id="PF23598">
    <property type="entry name" value="LRR_14"/>
    <property type="match status" value="1"/>
</dbReference>
<evidence type="ECO:0000259" key="3">
    <source>
        <dbReference type="Pfam" id="PF23598"/>
    </source>
</evidence>
<evidence type="ECO:0000256" key="2">
    <source>
        <dbReference type="ARBA" id="ARBA00022737"/>
    </source>
</evidence>